<name>A0A1I6UNI1_9SPHI</name>
<dbReference type="Proteomes" id="UP000198785">
    <property type="component" value="Unassembled WGS sequence"/>
</dbReference>
<accession>A0A1I6UNI1</accession>
<sequence length="162" mass="18099">MMKALLLLWVGVFVGWAIDIDTVRQQFEQAKSSKEATESLYKSLSTYTKDDPLLLAYKGASLTLKARFLADRGDKKKMVAEGIKTIEAAVVASPKQVEIRLVRLAVQENSPKILKYKMNMAEDKQMILTNFAGQPKAVQSLIKRYAQQSAVFTDAERKQLGG</sequence>
<dbReference type="AlphaFoldDB" id="A0A1I6UNI1"/>
<protein>
    <submittedName>
        <fullName evidence="1">Uncharacterized protein</fullName>
    </submittedName>
</protein>
<dbReference type="RefSeq" id="WP_093366574.1">
    <property type="nucleotide sequence ID" value="NZ_FOZZ01000009.1"/>
</dbReference>
<proteinExistence type="predicted"/>
<dbReference type="EMBL" id="FOZZ01000009">
    <property type="protein sequence ID" value="SFT02981.1"/>
    <property type="molecule type" value="Genomic_DNA"/>
</dbReference>
<keyword evidence="2" id="KW-1185">Reference proteome</keyword>
<dbReference type="STRING" id="683125.SAMN05660206_109131"/>
<gene>
    <name evidence="1" type="ORF">SAMN05660206_109131</name>
</gene>
<reference evidence="1 2" key="1">
    <citation type="submission" date="2016-10" db="EMBL/GenBank/DDBJ databases">
        <authorList>
            <person name="de Groot N.N."/>
        </authorList>
    </citation>
    <scope>NUCLEOTIDE SEQUENCE [LARGE SCALE GENOMIC DNA]</scope>
    <source>
        <strain evidence="1 2">DSM 22789</strain>
    </source>
</reference>
<evidence type="ECO:0000313" key="1">
    <source>
        <dbReference type="EMBL" id="SFT02981.1"/>
    </source>
</evidence>
<evidence type="ECO:0000313" key="2">
    <source>
        <dbReference type="Proteomes" id="UP000198785"/>
    </source>
</evidence>
<organism evidence="1 2">
    <name type="scientific">Sphingobacterium wenxiniae</name>
    <dbReference type="NCBI Taxonomy" id="683125"/>
    <lineage>
        <taxon>Bacteria</taxon>
        <taxon>Pseudomonadati</taxon>
        <taxon>Bacteroidota</taxon>
        <taxon>Sphingobacteriia</taxon>
        <taxon>Sphingobacteriales</taxon>
        <taxon>Sphingobacteriaceae</taxon>
        <taxon>Sphingobacterium</taxon>
    </lineage>
</organism>
<dbReference type="OrthoDB" id="663842at2"/>